<accession>A0A1V0V056</accession>
<reference evidence="1 2" key="1">
    <citation type="submission" date="2017-03" db="EMBL/GenBank/DDBJ databases">
        <title>Paenibacillus larvae genome sequencing.</title>
        <authorList>
            <person name="Dingman D.W."/>
        </authorList>
    </citation>
    <scope>NUCLEOTIDE SEQUENCE [LARGE SCALE GENOMIC DNA]</scope>
    <source>
        <strain evidence="1 2">SAG 10367</strain>
        <plasmid evidence="2">pplp3</plasmid>
    </source>
</reference>
<protein>
    <submittedName>
        <fullName evidence="1">Uncharacterized protein</fullName>
    </submittedName>
</protein>
<organism evidence="1 2">
    <name type="scientific">Paenibacillus larvae subsp. pulvifaciens</name>
    <dbReference type="NCBI Taxonomy" id="1477"/>
    <lineage>
        <taxon>Bacteria</taxon>
        <taxon>Bacillati</taxon>
        <taxon>Bacillota</taxon>
        <taxon>Bacilli</taxon>
        <taxon>Bacillales</taxon>
        <taxon>Paenibacillaceae</taxon>
        <taxon>Paenibacillus</taxon>
    </lineage>
</organism>
<keyword evidence="1" id="KW-0614">Plasmid</keyword>
<gene>
    <name evidence="1" type="ORF">B7C51_24990</name>
</gene>
<dbReference type="EMBL" id="CP020558">
    <property type="protein sequence ID" value="ARF70731.1"/>
    <property type="molecule type" value="Genomic_DNA"/>
</dbReference>
<dbReference type="Proteomes" id="UP000192727">
    <property type="component" value="Plasmid pPLP3"/>
</dbReference>
<proteinExistence type="predicted"/>
<evidence type="ECO:0000313" key="1">
    <source>
        <dbReference type="EMBL" id="ARF70731.1"/>
    </source>
</evidence>
<name>A0A1V0V056_9BACL</name>
<dbReference type="AlphaFoldDB" id="A0A1V0V056"/>
<evidence type="ECO:0000313" key="2">
    <source>
        <dbReference type="Proteomes" id="UP000192727"/>
    </source>
</evidence>
<sequence length="477" mass="57198">MKSLNMELLKDKKKRNLLVNSESIKGYKTLYQFLLENEEINDKIIESKLSDHDKITVNDMFPNIIKLCQDEWKEEDDNLLIPYEILEGENRKKCSLCGQNNKEIYYITNKFNGKKLNVGKICVKEFALNSFKDKKTRSQWNKEAKRNLRLQEINSIYNGIEKIVTNWDEELKKFELLIPSFFEKPYLKLGADIRKCFNDYLDKVIDKSVFEKIGMFLDQRSELINQMQMYCDENKDKDFVVNRKIVEWLRNNNDQQTIELLKNTGYVTVDTVHKINETEFLLEITKKMKSHLSSINMSIRGIDEDRESFIIKPSLFSDEKILCKYEVFLNNFGWVLFGEKPKNKPSFIRKNIIIVSRVYDRKTCELILLELGRLLAYSTSKISIYFDEENENRYDYDYDFYENNQLDLWDKRKNKIVVVRLSDFLKEFKLYALEVQDKDEVEKRLLKFVDFLPRETHWYTKEEIRDIRTTKLNKKVK</sequence>
<geneLocation type="plasmid" evidence="2">
    <name>pplp3</name>
</geneLocation>
<dbReference type="RefSeq" id="WP_083041712.1">
    <property type="nucleotide sequence ID" value="NZ_CP020558.1"/>
</dbReference>